<dbReference type="Proteomes" id="UP000799757">
    <property type="component" value="Unassembled WGS sequence"/>
</dbReference>
<feature type="compositionally biased region" description="Basic and acidic residues" evidence="1">
    <location>
        <begin position="210"/>
        <end position="223"/>
    </location>
</feature>
<dbReference type="EMBL" id="MU001808">
    <property type="protein sequence ID" value="KAF2797356.1"/>
    <property type="molecule type" value="Genomic_DNA"/>
</dbReference>
<evidence type="ECO:0000313" key="3">
    <source>
        <dbReference type="Proteomes" id="UP000799757"/>
    </source>
</evidence>
<evidence type="ECO:0000256" key="1">
    <source>
        <dbReference type="SAM" id="MobiDB-lite"/>
    </source>
</evidence>
<organism evidence="2 3">
    <name type="scientific">Melanomma pulvis-pyrius CBS 109.77</name>
    <dbReference type="NCBI Taxonomy" id="1314802"/>
    <lineage>
        <taxon>Eukaryota</taxon>
        <taxon>Fungi</taxon>
        <taxon>Dikarya</taxon>
        <taxon>Ascomycota</taxon>
        <taxon>Pezizomycotina</taxon>
        <taxon>Dothideomycetes</taxon>
        <taxon>Pleosporomycetidae</taxon>
        <taxon>Pleosporales</taxon>
        <taxon>Melanommataceae</taxon>
        <taxon>Melanomma</taxon>
    </lineage>
</organism>
<accession>A0A6A6XLC2</accession>
<feature type="compositionally biased region" description="Low complexity" evidence="1">
    <location>
        <begin position="24"/>
        <end position="37"/>
    </location>
</feature>
<dbReference type="AlphaFoldDB" id="A0A6A6XLC2"/>
<gene>
    <name evidence="2" type="ORF">K505DRAFT_358481</name>
</gene>
<name>A0A6A6XLC2_9PLEO</name>
<protein>
    <submittedName>
        <fullName evidence="2">Uncharacterized protein</fullName>
    </submittedName>
</protein>
<feature type="region of interest" description="Disordered" evidence="1">
    <location>
        <begin position="191"/>
        <end position="232"/>
    </location>
</feature>
<proteinExistence type="predicted"/>
<sequence>MSQQFSILAASVSKASLVPTSNETAPTSSNSTQTPSPGHDIVSHEVWVHHQEGVFCRPPRKALPPWPADRLPDASISLRSHSHETLKITTLRIRDPPQYCVPRFLDNIIHTWIAMDIHNGRWRCIVMGNLWQRRILPLLEGPVVPMGQPYGNLWNRRYGRIGMERLLAVVDAQEGTDPLLAEKNGKPAIAQEDPAIVLEKPAMESDTEEEKDKDKEKEKKEEQDVALDSDNMSSLTELEVQIVCPRFEGSRGVKRKRVYRHI</sequence>
<evidence type="ECO:0000313" key="2">
    <source>
        <dbReference type="EMBL" id="KAF2797356.1"/>
    </source>
</evidence>
<keyword evidence="3" id="KW-1185">Reference proteome</keyword>
<feature type="region of interest" description="Disordered" evidence="1">
    <location>
        <begin position="18"/>
        <end position="40"/>
    </location>
</feature>
<reference evidence="2" key="1">
    <citation type="journal article" date="2020" name="Stud. Mycol.">
        <title>101 Dothideomycetes genomes: a test case for predicting lifestyles and emergence of pathogens.</title>
        <authorList>
            <person name="Haridas S."/>
            <person name="Albert R."/>
            <person name="Binder M."/>
            <person name="Bloem J."/>
            <person name="Labutti K."/>
            <person name="Salamov A."/>
            <person name="Andreopoulos B."/>
            <person name="Baker S."/>
            <person name="Barry K."/>
            <person name="Bills G."/>
            <person name="Bluhm B."/>
            <person name="Cannon C."/>
            <person name="Castanera R."/>
            <person name="Culley D."/>
            <person name="Daum C."/>
            <person name="Ezra D."/>
            <person name="Gonzalez J."/>
            <person name="Henrissat B."/>
            <person name="Kuo A."/>
            <person name="Liang C."/>
            <person name="Lipzen A."/>
            <person name="Lutzoni F."/>
            <person name="Magnuson J."/>
            <person name="Mondo S."/>
            <person name="Nolan M."/>
            <person name="Ohm R."/>
            <person name="Pangilinan J."/>
            <person name="Park H.-J."/>
            <person name="Ramirez L."/>
            <person name="Alfaro M."/>
            <person name="Sun H."/>
            <person name="Tritt A."/>
            <person name="Yoshinaga Y."/>
            <person name="Zwiers L.-H."/>
            <person name="Turgeon B."/>
            <person name="Goodwin S."/>
            <person name="Spatafora J."/>
            <person name="Crous P."/>
            <person name="Grigoriev I."/>
        </authorList>
    </citation>
    <scope>NUCLEOTIDE SEQUENCE</scope>
    <source>
        <strain evidence="2">CBS 109.77</strain>
    </source>
</reference>